<reference evidence="7" key="1">
    <citation type="submission" date="2016-10" db="EMBL/GenBank/DDBJ databases">
        <authorList>
            <person name="Varghese N."/>
            <person name="Submissions S."/>
        </authorList>
    </citation>
    <scope>NUCLEOTIDE SEQUENCE [LARGE SCALE GENOMIC DNA]</scope>
    <source>
        <strain evidence="7">CGMCC 1.9127</strain>
    </source>
</reference>
<dbReference type="SUPFAM" id="SSF55874">
    <property type="entry name" value="ATPase domain of HSP90 chaperone/DNA topoisomerase II/histidine kinase"/>
    <property type="match status" value="1"/>
</dbReference>
<dbReference type="EMBL" id="FOBI01000018">
    <property type="protein sequence ID" value="SEL70174.1"/>
    <property type="molecule type" value="Genomic_DNA"/>
</dbReference>
<dbReference type="EC" id="2.7.13.3" evidence="2"/>
<keyword evidence="4" id="KW-0472">Membrane</keyword>
<keyword evidence="7" id="KW-1185">Reference proteome</keyword>
<protein>
    <recommendedName>
        <fullName evidence="2">histidine kinase</fullName>
        <ecNumber evidence="2">2.7.13.3</ecNumber>
    </recommendedName>
</protein>
<evidence type="ECO:0000256" key="1">
    <source>
        <dbReference type="ARBA" id="ARBA00000085"/>
    </source>
</evidence>
<comment type="catalytic activity">
    <reaction evidence="1">
        <text>ATP + protein L-histidine = ADP + protein N-phospho-L-histidine.</text>
        <dbReference type="EC" id="2.7.13.3"/>
    </reaction>
</comment>
<dbReference type="Gene3D" id="3.30.565.10">
    <property type="entry name" value="Histidine kinase-like ATPase, C-terminal domain"/>
    <property type="match status" value="1"/>
</dbReference>
<feature type="transmembrane region" description="Helical" evidence="4">
    <location>
        <begin position="223"/>
        <end position="249"/>
    </location>
</feature>
<dbReference type="STRING" id="641665.GCA_002104455_02352"/>
<dbReference type="RefSeq" id="WP_085283990.1">
    <property type="nucleotide sequence ID" value="NZ_FOBI01000018.1"/>
</dbReference>
<feature type="transmembrane region" description="Helical" evidence="4">
    <location>
        <begin position="153"/>
        <end position="174"/>
    </location>
</feature>
<feature type="domain" description="Histidine kinase" evidence="5">
    <location>
        <begin position="472"/>
        <end position="675"/>
    </location>
</feature>
<feature type="transmembrane region" description="Helical" evidence="4">
    <location>
        <begin position="101"/>
        <end position="118"/>
    </location>
</feature>
<keyword evidence="4" id="KW-0812">Transmembrane</keyword>
<dbReference type="PRINTS" id="PR00344">
    <property type="entry name" value="BCTRLSENSOR"/>
</dbReference>
<feature type="transmembrane region" description="Helical" evidence="4">
    <location>
        <begin position="60"/>
        <end position="81"/>
    </location>
</feature>
<feature type="transmembrane region" description="Helical" evidence="4">
    <location>
        <begin position="255"/>
        <end position="273"/>
    </location>
</feature>
<accession>A0A1H7SEM0</accession>
<dbReference type="SUPFAM" id="SSF55781">
    <property type="entry name" value="GAF domain-like"/>
    <property type="match status" value="1"/>
</dbReference>
<dbReference type="InterPro" id="IPR014265">
    <property type="entry name" value="XrtA/PrsK"/>
</dbReference>
<dbReference type="InterPro" id="IPR005467">
    <property type="entry name" value="His_kinase_dom"/>
</dbReference>
<keyword evidence="3" id="KW-0597">Phosphoprotein</keyword>
<dbReference type="OrthoDB" id="9785691at2"/>
<sequence>MDFIGLIGFSMASVAYLLFALLIIAARNQSLLARWLLICTLFTLASSFVAALQIKFSYSLQWVMLADGVKIACWSLLLILFNTEHRSFSALVSNYYVRQYLAVWTLLMLGCWLASYWLNYAYEYLFLLFIILNLWLLVLLEQLYRNANLQVRWAIWPLVVALASVAIFDFVLFAQATMVDGIDFDFWFSRGYLTLLVMPLLLVSTRRIKNGEVRIFVSRNVVFYSSMLMIAGAYLLLMAFAGYIINYIGGQWGDFVSIGFLALSIMVLVALLITESLRRRVKVFIAKNFFANKYEYRDEWLNLIEKIETSSGASHYQMATQIMMAKVEAHCGAIVKKVSKQHYQTKYQQGIIIDDVLEEHLLSVGVFCQQQGWIVDVNEYQERPQVYPSLDLNLALCRSQNIQIIVPIFIGKAFYGLFLLANEQKIKQLNWEDRDLLFAVSKQLGNFISLYEATDKLSESKQFDAFNRMSAFLVHDLKNVQAQLALITTNAEKHRDNPAFIDDVFETVESATERLTKVLSQLRKKQVEQSTYRKVDLAKIITNVVAQCNISEPKVEFNAQGDCHTFINPESFQSVMHHLIQNAQEATKDTGWVKVTIAALKRKIRITIADNGCGMSASFINERLFKPFDTTKGNAGMGIGVFEAKQFFEGMAGTIAVTSTPNEGTVFTIDLPLNLTNIISSEDLP</sequence>
<dbReference type="InterPro" id="IPR036890">
    <property type="entry name" value="HATPase_C_sf"/>
</dbReference>
<feature type="transmembrane region" description="Helical" evidence="4">
    <location>
        <begin position="186"/>
        <end position="203"/>
    </location>
</feature>
<organism evidence="6 7">
    <name type="scientific">Colwellia chukchiensis</name>
    <dbReference type="NCBI Taxonomy" id="641665"/>
    <lineage>
        <taxon>Bacteria</taxon>
        <taxon>Pseudomonadati</taxon>
        <taxon>Pseudomonadota</taxon>
        <taxon>Gammaproteobacteria</taxon>
        <taxon>Alteromonadales</taxon>
        <taxon>Colwelliaceae</taxon>
        <taxon>Colwellia</taxon>
    </lineage>
</organism>
<feature type="transmembrane region" description="Helical" evidence="4">
    <location>
        <begin position="32"/>
        <end position="54"/>
    </location>
</feature>
<evidence type="ECO:0000259" key="5">
    <source>
        <dbReference type="PROSITE" id="PS50109"/>
    </source>
</evidence>
<dbReference type="PROSITE" id="PS50109">
    <property type="entry name" value="HIS_KIN"/>
    <property type="match status" value="1"/>
</dbReference>
<feature type="transmembrane region" description="Helical" evidence="4">
    <location>
        <begin position="6"/>
        <end position="25"/>
    </location>
</feature>
<dbReference type="AlphaFoldDB" id="A0A1H7SEM0"/>
<evidence type="ECO:0000256" key="2">
    <source>
        <dbReference type="ARBA" id="ARBA00012438"/>
    </source>
</evidence>
<dbReference type="NCBIfam" id="TIGR02916">
    <property type="entry name" value="PEP_his_kin"/>
    <property type="match status" value="1"/>
</dbReference>
<evidence type="ECO:0000256" key="3">
    <source>
        <dbReference type="ARBA" id="ARBA00022553"/>
    </source>
</evidence>
<dbReference type="PANTHER" id="PTHR43547">
    <property type="entry name" value="TWO-COMPONENT HISTIDINE KINASE"/>
    <property type="match status" value="1"/>
</dbReference>
<dbReference type="InterPro" id="IPR004358">
    <property type="entry name" value="Sig_transdc_His_kin-like_C"/>
</dbReference>
<evidence type="ECO:0000256" key="4">
    <source>
        <dbReference type="SAM" id="Phobius"/>
    </source>
</evidence>
<dbReference type="Proteomes" id="UP000199297">
    <property type="component" value="Unassembled WGS sequence"/>
</dbReference>
<keyword evidence="4" id="KW-1133">Transmembrane helix</keyword>
<evidence type="ECO:0000313" key="7">
    <source>
        <dbReference type="Proteomes" id="UP000199297"/>
    </source>
</evidence>
<keyword evidence="6" id="KW-0808">Transferase</keyword>
<gene>
    <name evidence="6" type="ORF">SAMN05216262_11836</name>
</gene>
<evidence type="ECO:0000313" key="6">
    <source>
        <dbReference type="EMBL" id="SEL70174.1"/>
    </source>
</evidence>
<keyword evidence="6" id="KW-0418">Kinase</keyword>
<name>A0A1H7SEM0_9GAMM</name>
<dbReference type="InterPro" id="IPR003594">
    <property type="entry name" value="HATPase_dom"/>
</dbReference>
<dbReference type="GO" id="GO:0000155">
    <property type="term" value="F:phosphorelay sensor kinase activity"/>
    <property type="evidence" value="ECO:0007669"/>
    <property type="project" value="TreeGrafter"/>
</dbReference>
<proteinExistence type="predicted"/>
<dbReference type="SMART" id="SM00387">
    <property type="entry name" value="HATPase_c"/>
    <property type="match status" value="1"/>
</dbReference>
<feature type="transmembrane region" description="Helical" evidence="4">
    <location>
        <begin position="124"/>
        <end position="141"/>
    </location>
</feature>
<dbReference type="PANTHER" id="PTHR43547:SF2">
    <property type="entry name" value="HYBRID SIGNAL TRANSDUCTION HISTIDINE KINASE C"/>
    <property type="match status" value="1"/>
</dbReference>
<dbReference type="Pfam" id="PF02518">
    <property type="entry name" value="HATPase_c"/>
    <property type="match status" value="1"/>
</dbReference>